<dbReference type="Gene3D" id="3.50.50.60">
    <property type="entry name" value="FAD/NAD(P)-binding domain"/>
    <property type="match status" value="1"/>
</dbReference>
<reference evidence="4" key="1">
    <citation type="submission" date="2016-10" db="EMBL/GenBank/DDBJ databases">
        <authorList>
            <person name="Varghese N."/>
            <person name="Submissions S."/>
        </authorList>
    </citation>
    <scope>NUCLEOTIDE SEQUENCE [LARGE SCALE GENOMIC DNA]</scope>
    <source>
        <strain evidence="4">DSM 123</strain>
    </source>
</reference>
<evidence type="ECO:0000259" key="2">
    <source>
        <dbReference type="Pfam" id="PF01266"/>
    </source>
</evidence>
<keyword evidence="4" id="KW-1185">Reference proteome</keyword>
<dbReference type="EMBL" id="FODT01000013">
    <property type="protein sequence ID" value="SEP28839.1"/>
    <property type="molecule type" value="Genomic_DNA"/>
</dbReference>
<feature type="domain" description="FAD dependent oxidoreductase" evidence="2">
    <location>
        <begin position="38"/>
        <end position="390"/>
    </location>
</feature>
<accession>A0A1H8WML1</accession>
<gene>
    <name evidence="3" type="ORF">SAMN05444123_11310</name>
</gene>
<evidence type="ECO:0000313" key="3">
    <source>
        <dbReference type="EMBL" id="SEP28839.1"/>
    </source>
</evidence>
<sequence>MDDFHATRQSELRGGVAPWAAGLRRPIRQPLAQNITVDVLIVGAGITGSMMAEHLARPGRSLCIIDRERPGFGSTAASTAMLEWEIDRPLTELSEFYGFERAAEVYQLSLGAVAGLYRLAHSLQFSSALRARDTVYLAAGDHGARELLAEHELRKRAGLPGAYLDYRTLRSEYGFDREAAIVSPGSAEVDPLLLSHALLSAAATRGVAVFDAEATAYDNSGERVTVATDRGFTIEAGHVVLATGYTMPDIVQSDLHKTASSWVVATPPQPPDRLWRDNALIWEASNDYLYARTTAEQRIIIGGEDDDQVVDPDARDALMPRKAEILLDKLHLLWPQAFLVAEYIWSGAFGTTSDGLPLIGPVPGQSRIFAAYGYGGNGITFSYLASRLIGRLIDGQRPSQLDHFALDRRAV</sequence>
<keyword evidence="1" id="KW-0560">Oxidoreductase</keyword>
<dbReference type="Pfam" id="PF01266">
    <property type="entry name" value="DAO"/>
    <property type="match status" value="1"/>
</dbReference>
<proteinExistence type="predicted"/>
<protein>
    <submittedName>
        <fullName evidence="3">Glycine/D-amino acid oxidase</fullName>
    </submittedName>
</protein>
<dbReference type="PANTHER" id="PTHR13847">
    <property type="entry name" value="SARCOSINE DEHYDROGENASE-RELATED"/>
    <property type="match status" value="1"/>
</dbReference>
<evidence type="ECO:0000313" key="4">
    <source>
        <dbReference type="Proteomes" id="UP000199615"/>
    </source>
</evidence>
<name>A0A1H8WML1_9BRAD</name>
<dbReference type="InterPro" id="IPR036188">
    <property type="entry name" value="FAD/NAD-bd_sf"/>
</dbReference>
<dbReference type="OrthoDB" id="9814969at2"/>
<dbReference type="GO" id="GO:0005737">
    <property type="term" value="C:cytoplasm"/>
    <property type="evidence" value="ECO:0007669"/>
    <property type="project" value="TreeGrafter"/>
</dbReference>
<dbReference type="PANTHER" id="PTHR13847:SF201">
    <property type="entry name" value="PUTATIBE OXIDOREDUCTASE"/>
    <property type="match status" value="1"/>
</dbReference>
<dbReference type="InterPro" id="IPR006076">
    <property type="entry name" value="FAD-dep_OxRdtase"/>
</dbReference>
<dbReference type="Proteomes" id="UP000199615">
    <property type="component" value="Unassembled WGS sequence"/>
</dbReference>
<dbReference type="RefSeq" id="WP_092686076.1">
    <property type="nucleotide sequence ID" value="NZ_FODT01000013.1"/>
</dbReference>
<dbReference type="AlphaFoldDB" id="A0A1H8WML1"/>
<dbReference type="Gene3D" id="3.30.9.10">
    <property type="entry name" value="D-Amino Acid Oxidase, subunit A, domain 2"/>
    <property type="match status" value="1"/>
</dbReference>
<dbReference type="GO" id="GO:0016491">
    <property type="term" value="F:oxidoreductase activity"/>
    <property type="evidence" value="ECO:0007669"/>
    <property type="project" value="UniProtKB-KW"/>
</dbReference>
<evidence type="ECO:0000256" key="1">
    <source>
        <dbReference type="ARBA" id="ARBA00023002"/>
    </source>
</evidence>
<dbReference type="SUPFAM" id="SSF51905">
    <property type="entry name" value="FAD/NAD(P)-binding domain"/>
    <property type="match status" value="1"/>
</dbReference>
<organism evidence="3 4">
    <name type="scientific">Rhodopseudomonas pseudopalustris</name>
    <dbReference type="NCBI Taxonomy" id="1513892"/>
    <lineage>
        <taxon>Bacteria</taxon>
        <taxon>Pseudomonadati</taxon>
        <taxon>Pseudomonadota</taxon>
        <taxon>Alphaproteobacteria</taxon>
        <taxon>Hyphomicrobiales</taxon>
        <taxon>Nitrobacteraceae</taxon>
        <taxon>Rhodopseudomonas</taxon>
    </lineage>
</organism>